<dbReference type="InterPro" id="IPR036754">
    <property type="entry name" value="YbaK/aa-tRNA-synt-asso_dom_sf"/>
</dbReference>
<dbReference type="Proteomes" id="UP000886829">
    <property type="component" value="Unassembled WGS sequence"/>
</dbReference>
<dbReference type="SUPFAM" id="SSF55826">
    <property type="entry name" value="YbaK/ProRS associated domain"/>
    <property type="match status" value="1"/>
</dbReference>
<name>A0A9D1WEU0_9GAMM</name>
<sequence length="165" mass="17991">MSIERVTEYFKQFGRENDILQFPVSSATVALAAEALHCAPALIAKTLSFKGPEGPILIVMTGDRKLDNKKYKQVFHTKAVMLHGDEVEELVGHAIGGVCPFAIKEGVKVYLDEGIKQFEYVYPACGSANSAIKLTPDELFQYSHAESYVDVSKELEPVAANAPAA</sequence>
<protein>
    <submittedName>
        <fullName evidence="2">YbaK/EbsC family protein</fullName>
    </submittedName>
</protein>
<dbReference type="PANTHER" id="PTHR30411:SF1">
    <property type="entry name" value="CYTOPLASMIC PROTEIN"/>
    <property type="match status" value="1"/>
</dbReference>
<organism evidence="2 3">
    <name type="scientific">Candidatus Anaerobiospirillum pullistercoris</name>
    <dbReference type="NCBI Taxonomy" id="2838452"/>
    <lineage>
        <taxon>Bacteria</taxon>
        <taxon>Pseudomonadati</taxon>
        <taxon>Pseudomonadota</taxon>
        <taxon>Gammaproteobacteria</taxon>
        <taxon>Aeromonadales</taxon>
        <taxon>Succinivibrionaceae</taxon>
        <taxon>Anaerobiospirillum</taxon>
    </lineage>
</organism>
<dbReference type="PANTHER" id="PTHR30411">
    <property type="entry name" value="CYTOPLASMIC PROTEIN"/>
    <property type="match status" value="1"/>
</dbReference>
<dbReference type="AlphaFoldDB" id="A0A9D1WEU0"/>
<dbReference type="Gene3D" id="3.90.960.10">
    <property type="entry name" value="YbaK/aminoacyl-tRNA synthetase-associated domain"/>
    <property type="match status" value="1"/>
</dbReference>
<evidence type="ECO:0000259" key="1">
    <source>
        <dbReference type="Pfam" id="PF04073"/>
    </source>
</evidence>
<dbReference type="EMBL" id="DXEV01000170">
    <property type="protein sequence ID" value="HIX57537.1"/>
    <property type="molecule type" value="Genomic_DNA"/>
</dbReference>
<dbReference type="InterPro" id="IPR007214">
    <property type="entry name" value="YbaK/aa-tRNA-synth-assoc-dom"/>
</dbReference>
<dbReference type="CDD" id="cd04333">
    <property type="entry name" value="ProX_deacylase"/>
    <property type="match status" value="1"/>
</dbReference>
<reference evidence="2" key="2">
    <citation type="submission" date="2021-04" db="EMBL/GenBank/DDBJ databases">
        <authorList>
            <person name="Gilroy R."/>
        </authorList>
    </citation>
    <scope>NUCLEOTIDE SEQUENCE</scope>
    <source>
        <strain evidence="2">USASDec5-558</strain>
    </source>
</reference>
<dbReference type="GO" id="GO:0002161">
    <property type="term" value="F:aminoacyl-tRNA deacylase activity"/>
    <property type="evidence" value="ECO:0007669"/>
    <property type="project" value="InterPro"/>
</dbReference>
<gene>
    <name evidence="2" type="ORF">H9850_08725</name>
</gene>
<proteinExistence type="predicted"/>
<evidence type="ECO:0000313" key="3">
    <source>
        <dbReference type="Proteomes" id="UP000886829"/>
    </source>
</evidence>
<reference evidence="2" key="1">
    <citation type="journal article" date="2021" name="PeerJ">
        <title>Extensive microbial diversity within the chicken gut microbiome revealed by metagenomics and culture.</title>
        <authorList>
            <person name="Gilroy R."/>
            <person name="Ravi A."/>
            <person name="Getino M."/>
            <person name="Pursley I."/>
            <person name="Horton D.L."/>
            <person name="Alikhan N.F."/>
            <person name="Baker D."/>
            <person name="Gharbi K."/>
            <person name="Hall N."/>
            <person name="Watson M."/>
            <person name="Adriaenssens E.M."/>
            <person name="Foster-Nyarko E."/>
            <person name="Jarju S."/>
            <person name="Secka A."/>
            <person name="Antonio M."/>
            <person name="Oren A."/>
            <person name="Chaudhuri R.R."/>
            <person name="La Ragione R."/>
            <person name="Hildebrand F."/>
            <person name="Pallen M.J."/>
        </authorList>
    </citation>
    <scope>NUCLEOTIDE SEQUENCE</scope>
    <source>
        <strain evidence="2">USASDec5-558</strain>
    </source>
</reference>
<evidence type="ECO:0000313" key="2">
    <source>
        <dbReference type="EMBL" id="HIX57537.1"/>
    </source>
</evidence>
<dbReference type="Pfam" id="PF04073">
    <property type="entry name" value="tRNA_edit"/>
    <property type="match status" value="1"/>
</dbReference>
<feature type="domain" description="YbaK/aminoacyl-tRNA synthetase-associated" evidence="1">
    <location>
        <begin position="27"/>
        <end position="140"/>
    </location>
</feature>
<comment type="caution">
    <text evidence="2">The sequence shown here is derived from an EMBL/GenBank/DDBJ whole genome shotgun (WGS) entry which is preliminary data.</text>
</comment>
<accession>A0A9D1WEU0</accession>